<dbReference type="AlphaFoldDB" id="A0A4R3MKZ6"/>
<evidence type="ECO:0000256" key="8">
    <source>
        <dbReference type="ARBA" id="ARBA00023154"/>
    </source>
</evidence>
<keyword evidence="8 9" id="KW-0457">Lysine biosynthesis</keyword>
<evidence type="ECO:0000256" key="9">
    <source>
        <dbReference type="HAMAP-Rule" id="MF_00102"/>
    </source>
</evidence>
<evidence type="ECO:0000256" key="6">
    <source>
        <dbReference type="ARBA" id="ARBA00023002"/>
    </source>
</evidence>
<keyword evidence="5 9" id="KW-0220">Diaminopimelate biosynthesis</keyword>
<dbReference type="Proteomes" id="UP000294902">
    <property type="component" value="Unassembled WGS sequence"/>
</dbReference>
<feature type="binding site" evidence="9">
    <location>
        <begin position="8"/>
        <end position="13"/>
    </location>
    <ligand>
        <name>NAD(+)</name>
        <dbReference type="ChEBI" id="CHEBI:57540"/>
    </ligand>
</feature>
<evidence type="ECO:0000256" key="5">
    <source>
        <dbReference type="ARBA" id="ARBA00022915"/>
    </source>
</evidence>
<gene>
    <name evidence="9" type="primary">dapB</name>
    <name evidence="13" type="ORF">EDC18_105117</name>
</gene>
<evidence type="ECO:0000256" key="7">
    <source>
        <dbReference type="ARBA" id="ARBA00023027"/>
    </source>
</evidence>
<keyword evidence="7 9" id="KW-0520">NAD</keyword>
<proteinExistence type="inferred from homology"/>
<dbReference type="OrthoDB" id="9790352at2"/>
<dbReference type="RefSeq" id="WP_132252264.1">
    <property type="nucleotide sequence ID" value="NZ_SMAL01000005.1"/>
</dbReference>
<feature type="binding site" evidence="9">
    <location>
        <begin position="85"/>
        <end position="87"/>
    </location>
    <ligand>
        <name>NAD(+)</name>
        <dbReference type="ChEBI" id="CHEBI:57540"/>
    </ligand>
</feature>
<dbReference type="Pfam" id="PF05173">
    <property type="entry name" value="DapB_C"/>
    <property type="match status" value="1"/>
</dbReference>
<feature type="binding site" evidence="9">
    <location>
        <position position="144"/>
    </location>
    <ligand>
        <name>(S)-2,3,4,5-tetrahydrodipicolinate</name>
        <dbReference type="ChEBI" id="CHEBI:16845"/>
    </ligand>
</feature>
<comment type="catalytic activity">
    <reaction evidence="9">
        <text>(S)-2,3,4,5-tetrahydrodipicolinate + NAD(+) + H2O = (2S,4S)-4-hydroxy-2,3,4,5-tetrahydrodipicolinate + NADH + H(+)</text>
        <dbReference type="Rhea" id="RHEA:35323"/>
        <dbReference type="ChEBI" id="CHEBI:15377"/>
        <dbReference type="ChEBI" id="CHEBI:15378"/>
        <dbReference type="ChEBI" id="CHEBI:16845"/>
        <dbReference type="ChEBI" id="CHEBI:57540"/>
        <dbReference type="ChEBI" id="CHEBI:57945"/>
        <dbReference type="ChEBI" id="CHEBI:67139"/>
        <dbReference type="EC" id="1.17.1.8"/>
    </reaction>
</comment>
<dbReference type="SUPFAM" id="SSF55347">
    <property type="entry name" value="Glyceraldehyde-3-phosphate dehydrogenase-like, C-terminal domain"/>
    <property type="match status" value="1"/>
</dbReference>
<dbReference type="Pfam" id="PF01113">
    <property type="entry name" value="DapB_N"/>
    <property type="match status" value="1"/>
</dbReference>
<dbReference type="GO" id="GO:0016726">
    <property type="term" value="F:oxidoreductase activity, acting on CH or CH2 groups, NAD or NADP as acceptor"/>
    <property type="evidence" value="ECO:0007669"/>
    <property type="project" value="UniProtKB-UniRule"/>
</dbReference>
<dbReference type="InterPro" id="IPR022663">
    <property type="entry name" value="DapB_C"/>
</dbReference>
<comment type="subunit">
    <text evidence="9">Homotetramer.</text>
</comment>
<comment type="caution">
    <text evidence="13">The sequence shown here is derived from an EMBL/GenBank/DDBJ whole genome shotgun (WGS) entry which is preliminary data.</text>
</comment>
<keyword evidence="6 9" id="KW-0560">Oxidoreductase</keyword>
<keyword evidence="2 9" id="KW-0963">Cytoplasm</keyword>
<dbReference type="EMBL" id="SMAL01000005">
    <property type="protein sequence ID" value="TCT14636.1"/>
    <property type="molecule type" value="Genomic_DNA"/>
</dbReference>
<accession>A0A4R3MKZ6</accession>
<evidence type="ECO:0000256" key="3">
    <source>
        <dbReference type="ARBA" id="ARBA00022605"/>
    </source>
</evidence>
<dbReference type="SUPFAM" id="SSF51735">
    <property type="entry name" value="NAD(P)-binding Rossmann-fold domains"/>
    <property type="match status" value="1"/>
</dbReference>
<dbReference type="UniPathway" id="UPA00034">
    <property type="reaction ID" value="UER00018"/>
</dbReference>
<comment type="catalytic activity">
    <reaction evidence="9">
        <text>(S)-2,3,4,5-tetrahydrodipicolinate + NADP(+) + H2O = (2S,4S)-4-hydroxy-2,3,4,5-tetrahydrodipicolinate + NADPH + H(+)</text>
        <dbReference type="Rhea" id="RHEA:35331"/>
        <dbReference type="ChEBI" id="CHEBI:15377"/>
        <dbReference type="ChEBI" id="CHEBI:15378"/>
        <dbReference type="ChEBI" id="CHEBI:16845"/>
        <dbReference type="ChEBI" id="CHEBI:57783"/>
        <dbReference type="ChEBI" id="CHEBI:58349"/>
        <dbReference type="ChEBI" id="CHEBI:67139"/>
        <dbReference type="EC" id="1.17.1.8"/>
    </reaction>
</comment>
<dbReference type="GO" id="GO:0008839">
    <property type="term" value="F:4-hydroxy-tetrahydrodipicolinate reductase"/>
    <property type="evidence" value="ECO:0007669"/>
    <property type="project" value="UniProtKB-UniRule"/>
</dbReference>
<keyword evidence="3 9" id="KW-0028">Amino-acid biosynthesis</keyword>
<dbReference type="InterPro" id="IPR023940">
    <property type="entry name" value="DHDPR_bac"/>
</dbReference>
<comment type="function">
    <text evidence="9">Catalyzes the conversion of 4-hydroxy-tetrahydrodipicolinate (HTPA) to tetrahydrodipicolinate.</text>
</comment>
<dbReference type="GO" id="GO:0050661">
    <property type="term" value="F:NADP binding"/>
    <property type="evidence" value="ECO:0007669"/>
    <property type="project" value="UniProtKB-UniRule"/>
</dbReference>
<keyword evidence="14" id="KW-1185">Reference proteome</keyword>
<name>A0A4R3MKZ6_9FIRM</name>
<feature type="binding site" evidence="9">
    <location>
        <begin position="153"/>
        <end position="154"/>
    </location>
    <ligand>
        <name>(S)-2,3,4,5-tetrahydrodipicolinate</name>
        <dbReference type="ChEBI" id="CHEBI:16845"/>
    </ligand>
</feature>
<dbReference type="PANTHER" id="PTHR20836:SF7">
    <property type="entry name" value="4-HYDROXY-TETRAHYDRODIPICOLINATE REDUCTASE"/>
    <property type="match status" value="1"/>
</dbReference>
<organism evidence="13 14">
    <name type="scientific">Natranaerovirga pectinivora</name>
    <dbReference type="NCBI Taxonomy" id="682400"/>
    <lineage>
        <taxon>Bacteria</taxon>
        <taxon>Bacillati</taxon>
        <taxon>Bacillota</taxon>
        <taxon>Clostridia</taxon>
        <taxon>Lachnospirales</taxon>
        <taxon>Natranaerovirgaceae</taxon>
        <taxon>Natranaerovirga</taxon>
    </lineage>
</organism>
<dbReference type="PROSITE" id="PS01298">
    <property type="entry name" value="DAPB"/>
    <property type="match status" value="1"/>
</dbReference>
<evidence type="ECO:0000313" key="14">
    <source>
        <dbReference type="Proteomes" id="UP000294902"/>
    </source>
</evidence>
<feature type="binding site" evidence="9">
    <location>
        <position position="38"/>
    </location>
    <ligand>
        <name>NADP(+)</name>
        <dbReference type="ChEBI" id="CHEBI:58349"/>
    </ligand>
</feature>
<dbReference type="PANTHER" id="PTHR20836">
    <property type="entry name" value="DIHYDRODIPICOLINATE REDUCTASE"/>
    <property type="match status" value="1"/>
</dbReference>
<dbReference type="InterPro" id="IPR000846">
    <property type="entry name" value="DapB_N"/>
</dbReference>
<dbReference type="NCBIfam" id="TIGR00036">
    <property type="entry name" value="dapB"/>
    <property type="match status" value="1"/>
</dbReference>
<feature type="domain" description="Dihydrodipicolinate reductase N-terminal" evidence="11">
    <location>
        <begin position="2"/>
        <end position="112"/>
    </location>
</feature>
<dbReference type="CDD" id="cd02274">
    <property type="entry name" value="DHDPR_N"/>
    <property type="match status" value="1"/>
</dbReference>
<dbReference type="GO" id="GO:0009089">
    <property type="term" value="P:lysine biosynthetic process via diaminopimelate"/>
    <property type="evidence" value="ECO:0007669"/>
    <property type="project" value="UniProtKB-UniRule"/>
</dbReference>
<dbReference type="InterPro" id="IPR036291">
    <property type="entry name" value="NAD(P)-bd_dom_sf"/>
</dbReference>
<evidence type="ECO:0000256" key="1">
    <source>
        <dbReference type="ARBA" id="ARBA00006642"/>
    </source>
</evidence>
<evidence type="ECO:0000259" key="12">
    <source>
        <dbReference type="Pfam" id="PF05173"/>
    </source>
</evidence>
<feature type="domain" description="Dihydrodipicolinate reductase C-terminal" evidence="12">
    <location>
        <begin position="115"/>
        <end position="250"/>
    </location>
</feature>
<comment type="similarity">
    <text evidence="1 9">Belongs to the DapB family.</text>
</comment>
<comment type="subcellular location">
    <subcellularLocation>
        <location evidence="9">Cytoplasm</location>
    </subcellularLocation>
</comment>
<dbReference type="HAMAP" id="MF_00102">
    <property type="entry name" value="DapB"/>
    <property type="match status" value="1"/>
</dbReference>
<protein>
    <recommendedName>
        <fullName evidence="9 10">4-hydroxy-tetrahydrodipicolinate reductase</fullName>
        <shortName evidence="9">HTPA reductase</shortName>
        <ecNumber evidence="9 10">1.17.1.8</ecNumber>
    </recommendedName>
</protein>
<evidence type="ECO:0000259" key="11">
    <source>
        <dbReference type="Pfam" id="PF01113"/>
    </source>
</evidence>
<evidence type="ECO:0000256" key="10">
    <source>
        <dbReference type="NCBIfam" id="TIGR00036"/>
    </source>
</evidence>
<dbReference type="EC" id="1.17.1.8" evidence="9 10"/>
<feature type="active site" description="Proton donor" evidence="9">
    <location>
        <position position="147"/>
    </location>
</feature>
<sequence length="252" mass="27566">MIKIIMHGCNGKMGQVISDLVKQDPEVEIVAGLDATDKFDNGFPVFTNIFECNVEADVIIDFSIAKAVDPLIEFAKERELPLVLCTTGLSEAQLKNVQEASTFIPILRSSNMSLGVNALVSLVKAATEMLANNNYDIEIIEKHHNLKVDAPSGTALMFSEAINSVLKDPYAYNYDRHDASVPRPKNEIGMHTVRGGTIVGEHSILFAGQDEVIEFKHTAQSKAIFANGAIKAAKYLSTKTKGMYDMNNVIFG</sequence>
<dbReference type="GO" id="GO:0005829">
    <property type="term" value="C:cytosol"/>
    <property type="evidence" value="ECO:0007669"/>
    <property type="project" value="TreeGrafter"/>
</dbReference>
<reference evidence="13 14" key="1">
    <citation type="submission" date="2019-03" db="EMBL/GenBank/DDBJ databases">
        <title>Genomic Encyclopedia of Type Strains, Phase IV (KMG-IV): sequencing the most valuable type-strain genomes for metagenomic binning, comparative biology and taxonomic classification.</title>
        <authorList>
            <person name="Goeker M."/>
        </authorList>
    </citation>
    <scope>NUCLEOTIDE SEQUENCE [LARGE SCALE GENOMIC DNA]</scope>
    <source>
        <strain evidence="13 14">DSM 24629</strain>
    </source>
</reference>
<comment type="caution">
    <text evidence="9">Was originally thought to be a dihydrodipicolinate reductase (DHDPR), catalyzing the conversion of dihydrodipicolinate to tetrahydrodipicolinate. However, it was shown in E.coli that the substrate of the enzymatic reaction is not dihydrodipicolinate (DHDP) but in fact (2S,4S)-4-hydroxy-2,3,4,5-tetrahydrodipicolinic acid (HTPA), the product released by the DapA-catalyzed reaction.</text>
</comment>
<dbReference type="PIRSF" id="PIRSF000161">
    <property type="entry name" value="DHPR"/>
    <property type="match status" value="1"/>
</dbReference>
<dbReference type="FunFam" id="3.30.360.10:FF:000009">
    <property type="entry name" value="4-hydroxy-tetrahydrodipicolinate reductase"/>
    <property type="match status" value="1"/>
</dbReference>
<evidence type="ECO:0000313" key="13">
    <source>
        <dbReference type="EMBL" id="TCT14636.1"/>
    </source>
</evidence>
<evidence type="ECO:0000256" key="2">
    <source>
        <dbReference type="ARBA" id="ARBA00022490"/>
    </source>
</evidence>
<dbReference type="Gene3D" id="3.40.50.720">
    <property type="entry name" value="NAD(P)-binding Rossmann-like Domain"/>
    <property type="match status" value="1"/>
</dbReference>
<feature type="binding site" evidence="9">
    <location>
        <position position="37"/>
    </location>
    <ligand>
        <name>NAD(+)</name>
        <dbReference type="ChEBI" id="CHEBI:57540"/>
    </ligand>
</feature>
<feature type="active site" description="Proton donor/acceptor" evidence="9">
    <location>
        <position position="143"/>
    </location>
</feature>
<dbReference type="Gene3D" id="3.30.360.10">
    <property type="entry name" value="Dihydrodipicolinate Reductase, domain 2"/>
    <property type="match status" value="1"/>
</dbReference>
<evidence type="ECO:0000256" key="4">
    <source>
        <dbReference type="ARBA" id="ARBA00022857"/>
    </source>
</evidence>
<comment type="pathway">
    <text evidence="9">Amino-acid biosynthesis; L-lysine biosynthesis via DAP pathway; (S)-tetrahydrodipicolinate from L-aspartate: step 4/4.</text>
</comment>
<dbReference type="InterPro" id="IPR022664">
    <property type="entry name" value="DapB_N_CS"/>
</dbReference>
<dbReference type="GO" id="GO:0051287">
    <property type="term" value="F:NAD binding"/>
    <property type="evidence" value="ECO:0007669"/>
    <property type="project" value="UniProtKB-UniRule"/>
</dbReference>
<keyword evidence="4 9" id="KW-0521">NADP</keyword>
<feature type="binding site" evidence="9">
    <location>
        <begin position="109"/>
        <end position="112"/>
    </location>
    <ligand>
        <name>NAD(+)</name>
        <dbReference type="ChEBI" id="CHEBI:57540"/>
    </ligand>
</feature>
<dbReference type="GO" id="GO:0019877">
    <property type="term" value="P:diaminopimelate biosynthetic process"/>
    <property type="evidence" value="ECO:0007669"/>
    <property type="project" value="UniProtKB-UniRule"/>
</dbReference>